<keyword evidence="2" id="KW-0949">S-adenosyl-L-methionine</keyword>
<comment type="cofactor">
    <cofactor evidence="1">
        <name>[4Fe-4S] cluster</name>
        <dbReference type="ChEBI" id="CHEBI:49883"/>
    </cofactor>
</comment>
<evidence type="ECO:0000313" key="8">
    <source>
        <dbReference type="Proteomes" id="UP000078406"/>
    </source>
</evidence>
<dbReference type="GO" id="GO:0006779">
    <property type="term" value="P:porphyrin-containing compound biosynthetic process"/>
    <property type="evidence" value="ECO:0007669"/>
    <property type="project" value="TreeGrafter"/>
</dbReference>
<evidence type="ECO:0000256" key="3">
    <source>
        <dbReference type="ARBA" id="ARBA00022723"/>
    </source>
</evidence>
<dbReference type="InterPro" id="IPR034505">
    <property type="entry name" value="Coproporphyrinogen-III_oxidase"/>
</dbReference>
<accession>A0A177Y5S2</accession>
<protein>
    <recommendedName>
        <fullName evidence="6">Radical SAM core domain-containing protein</fullName>
    </recommendedName>
</protein>
<evidence type="ECO:0000259" key="6">
    <source>
        <dbReference type="PROSITE" id="PS51918"/>
    </source>
</evidence>
<dbReference type="EMBL" id="LLEI02000006">
    <property type="protein sequence ID" value="OAJ96194.1"/>
    <property type="molecule type" value="Genomic_DNA"/>
</dbReference>
<dbReference type="CDD" id="cd01335">
    <property type="entry name" value="Radical_SAM"/>
    <property type="match status" value="1"/>
</dbReference>
<dbReference type="GO" id="GO:0003824">
    <property type="term" value="F:catalytic activity"/>
    <property type="evidence" value="ECO:0007669"/>
    <property type="project" value="InterPro"/>
</dbReference>
<gene>
    <name evidence="7" type="ORF">APB76_00050</name>
</gene>
<dbReference type="AlphaFoldDB" id="A0A177Y5S2"/>
<dbReference type="SUPFAM" id="SSF102114">
    <property type="entry name" value="Radical SAM enzymes"/>
    <property type="match status" value="1"/>
</dbReference>
<keyword evidence="4" id="KW-0408">Iron</keyword>
<dbReference type="InterPro" id="IPR006638">
    <property type="entry name" value="Elp3/MiaA/NifB-like_rSAM"/>
</dbReference>
<keyword evidence="5" id="KW-0411">Iron-sulfur</keyword>
<dbReference type="InterPro" id="IPR007197">
    <property type="entry name" value="rSAM"/>
</dbReference>
<feature type="domain" description="Radical SAM core" evidence="6">
    <location>
        <begin position="46"/>
        <end position="289"/>
    </location>
</feature>
<evidence type="ECO:0000256" key="5">
    <source>
        <dbReference type="ARBA" id="ARBA00023014"/>
    </source>
</evidence>
<dbReference type="InterPro" id="IPR058240">
    <property type="entry name" value="rSAM_sf"/>
</dbReference>
<dbReference type="GO" id="GO:0005737">
    <property type="term" value="C:cytoplasm"/>
    <property type="evidence" value="ECO:0007669"/>
    <property type="project" value="TreeGrafter"/>
</dbReference>
<dbReference type="Proteomes" id="UP000078406">
    <property type="component" value="Unassembled WGS sequence"/>
</dbReference>
<dbReference type="PANTHER" id="PTHR13932:SF5">
    <property type="entry name" value="RADICAL S-ADENOSYL METHIONINE DOMAIN-CONTAINING PROTEIN 1, MITOCHONDRIAL"/>
    <property type="match status" value="1"/>
</dbReference>
<sequence>MNIKEHDFFFFDKAMPIHTWYSPFEGEDVSEDYNYDMRKAFNSVSVDNIKHRGLYFHIPFCEDNICSFCTLNRKINCSDSEIDRYVNALIKEIKVKSKIESVGKIQVESIFFGGGTPSVLSVDQIKKIGLCIRDSFNLSNLKEWSFENNAKSVTEEKLQALKEIGVTHVRIGGQSLNPKYRDLFDLTATKEQLFTAIRKMNKHFDNVSVDMIYGMNGQTLDELAKDIFAVTSLGVKLIDFYPLTSVTSNRKLLNNYKALGLKPKSEQELVLLNVFVRSVMELQGYIPHNGHGYVRKDVGIELNGNPTTSDYTFYYHKAVMGTENGDIIGFGASACSFTNNYLIENEGSISAYVRGIENDQYTATISTLEPSVIKSKAVCAHLPYFGYLEKDLMDLDSVSDETKAAFENCLKHGLIIEQDDIYLLSKKAWYWHSHLMFYLSPESDKKALLSMVESKYSNKRVSDLMGKLEVVDVFEAV</sequence>
<dbReference type="InterPro" id="IPR013785">
    <property type="entry name" value="Aldolase_TIM"/>
</dbReference>
<name>A0A177Y5S2_9VIBR</name>
<dbReference type="PANTHER" id="PTHR13932">
    <property type="entry name" value="COPROPORPHYRINIGEN III OXIDASE"/>
    <property type="match status" value="1"/>
</dbReference>
<dbReference type="GO" id="GO:0046872">
    <property type="term" value="F:metal ion binding"/>
    <property type="evidence" value="ECO:0007669"/>
    <property type="project" value="UniProtKB-KW"/>
</dbReference>
<dbReference type="PROSITE" id="PS51918">
    <property type="entry name" value="RADICAL_SAM"/>
    <property type="match status" value="1"/>
</dbReference>
<dbReference type="SFLD" id="SFLDG01065">
    <property type="entry name" value="anaerobic_coproporphyrinogen-I"/>
    <property type="match status" value="1"/>
</dbReference>
<dbReference type="Pfam" id="PF04055">
    <property type="entry name" value="Radical_SAM"/>
    <property type="match status" value="1"/>
</dbReference>
<dbReference type="GO" id="GO:0051539">
    <property type="term" value="F:4 iron, 4 sulfur cluster binding"/>
    <property type="evidence" value="ECO:0007669"/>
    <property type="project" value="TreeGrafter"/>
</dbReference>
<dbReference type="RefSeq" id="WP_054963408.1">
    <property type="nucleotide sequence ID" value="NZ_LLEI02000006.1"/>
</dbReference>
<evidence type="ECO:0000256" key="1">
    <source>
        <dbReference type="ARBA" id="ARBA00001966"/>
    </source>
</evidence>
<dbReference type="Gene3D" id="3.20.20.70">
    <property type="entry name" value="Aldolase class I"/>
    <property type="match status" value="1"/>
</dbReference>
<evidence type="ECO:0000313" key="7">
    <source>
        <dbReference type="EMBL" id="OAJ96194.1"/>
    </source>
</evidence>
<reference evidence="7 8" key="1">
    <citation type="journal article" date="2016" name="Syst. Appl. Microbiol.">
        <title>Vibrio bivalvicida sp. nov., a novel larval pathogen for bivalve molluscs reared in a hatchery.</title>
        <authorList>
            <person name="Dubert J."/>
            <person name="Romalde J.L."/>
            <person name="Prado S."/>
            <person name="Barja J.L."/>
        </authorList>
    </citation>
    <scope>NUCLEOTIDE SEQUENCE [LARGE SCALE GENOMIC DNA]</scope>
    <source>
        <strain evidence="7 8">605</strain>
    </source>
</reference>
<organism evidence="7 8">
    <name type="scientific">Vibrio bivalvicida</name>
    <dbReference type="NCBI Taxonomy" id="1276888"/>
    <lineage>
        <taxon>Bacteria</taxon>
        <taxon>Pseudomonadati</taxon>
        <taxon>Pseudomonadota</taxon>
        <taxon>Gammaproteobacteria</taxon>
        <taxon>Vibrionales</taxon>
        <taxon>Vibrionaceae</taxon>
        <taxon>Vibrio</taxon>
        <taxon>Vibrio oreintalis group</taxon>
    </lineage>
</organism>
<dbReference type="SFLD" id="SFLDS00029">
    <property type="entry name" value="Radical_SAM"/>
    <property type="match status" value="1"/>
</dbReference>
<keyword evidence="3" id="KW-0479">Metal-binding</keyword>
<dbReference type="SMART" id="SM00729">
    <property type="entry name" value="Elp3"/>
    <property type="match status" value="1"/>
</dbReference>
<proteinExistence type="predicted"/>
<evidence type="ECO:0000256" key="2">
    <source>
        <dbReference type="ARBA" id="ARBA00022691"/>
    </source>
</evidence>
<comment type="caution">
    <text evidence="7">The sequence shown here is derived from an EMBL/GenBank/DDBJ whole genome shotgun (WGS) entry which is preliminary data.</text>
</comment>
<evidence type="ECO:0000256" key="4">
    <source>
        <dbReference type="ARBA" id="ARBA00023004"/>
    </source>
</evidence>